<gene>
    <name evidence="4" type="ORF">PVE_R2G0130</name>
</gene>
<reference evidence="5" key="1">
    <citation type="submission" date="2016-07" db="EMBL/GenBank/DDBJ databases">
        <authorList>
            <person name="Florea S."/>
            <person name="Webb J.S."/>
            <person name="Jaromczyk J."/>
            <person name="Schardl C.L."/>
        </authorList>
    </citation>
    <scope>NUCLEOTIDE SEQUENCE [LARGE SCALE GENOMIC DNA]</scope>
    <source>
        <strain evidence="5">1YdBTEX2</strain>
    </source>
</reference>
<dbReference type="AlphaFoldDB" id="A0A1D3K790"/>
<feature type="transmembrane region" description="Helical" evidence="1">
    <location>
        <begin position="291"/>
        <end position="308"/>
    </location>
</feature>
<evidence type="ECO:0000313" key="4">
    <source>
        <dbReference type="EMBL" id="SBW84160.1"/>
    </source>
</evidence>
<dbReference type="InterPro" id="IPR052755">
    <property type="entry name" value="Lysozyme_Inhibitor_LprI"/>
</dbReference>
<evidence type="ECO:0000259" key="3">
    <source>
        <dbReference type="Pfam" id="PF07007"/>
    </source>
</evidence>
<dbReference type="Pfam" id="PF07007">
    <property type="entry name" value="LprI"/>
    <property type="match status" value="1"/>
</dbReference>
<feature type="transmembrane region" description="Helical" evidence="1">
    <location>
        <begin position="225"/>
        <end position="243"/>
    </location>
</feature>
<proteinExistence type="predicted"/>
<feature type="signal peptide" evidence="2">
    <location>
        <begin position="1"/>
        <end position="30"/>
    </location>
</feature>
<evidence type="ECO:0000313" key="5">
    <source>
        <dbReference type="Proteomes" id="UP000245431"/>
    </source>
</evidence>
<keyword evidence="1" id="KW-0472">Membrane</keyword>
<feature type="transmembrane region" description="Helical" evidence="1">
    <location>
        <begin position="162"/>
        <end position="183"/>
    </location>
</feature>
<keyword evidence="1" id="KW-0812">Transmembrane</keyword>
<dbReference type="GO" id="GO:0005576">
    <property type="term" value="C:extracellular region"/>
    <property type="evidence" value="ECO:0007669"/>
    <property type="project" value="TreeGrafter"/>
</dbReference>
<sequence length="324" mass="35942">MKEKSNMSRFNIGSCLFVMLLTLVSAHSNATSFDCTKAATFAEKSICTDSALSRLDEQMNSEYVRALDAAPNKAQVRQDQRDWLRLRGNCLTASCLTASMTDRLSVLLRTKVDQPSKAPTSVAASRVDQSETNVISKAATSPMVPAVVKPAAPRNATDDHQAILNLKICLFVMAMLLLVCIYLHRRGTITIYQDYTDALWTTLTPILGIGAYFVASAWLEVPRNYAIIAACVLGGLMSLQVLIQTYRSNSIWFFLLSLFAKVILLTFYLLMMALLLCGGARTKSEARRRRGWAVLATTVFVFLSGWMCRNRQFSSIDDYIAGRA</sequence>
<keyword evidence="1" id="KW-1133">Transmembrane helix</keyword>
<dbReference type="EMBL" id="LT599584">
    <property type="protein sequence ID" value="SBW84160.1"/>
    <property type="molecule type" value="Genomic_DNA"/>
</dbReference>
<name>A0A1D3K790_PSEVE</name>
<keyword evidence="2" id="KW-0732">Signal</keyword>
<evidence type="ECO:0000256" key="1">
    <source>
        <dbReference type="SAM" id="Phobius"/>
    </source>
</evidence>
<dbReference type="Proteomes" id="UP000245431">
    <property type="component" value="Chromosome PVE_r2"/>
</dbReference>
<dbReference type="PANTHER" id="PTHR37549:SF1">
    <property type="entry name" value="LIPOPROTEIN LPRI"/>
    <property type="match status" value="1"/>
</dbReference>
<protein>
    <recommendedName>
        <fullName evidence="3">Lysozyme inhibitor LprI-like N-terminal domain-containing protein</fullName>
    </recommendedName>
</protein>
<feature type="transmembrane region" description="Helical" evidence="1">
    <location>
        <begin position="250"/>
        <end position="271"/>
    </location>
</feature>
<accession>A0A1D3K790</accession>
<feature type="transmembrane region" description="Helical" evidence="1">
    <location>
        <begin position="195"/>
        <end position="219"/>
    </location>
</feature>
<dbReference type="PANTHER" id="PTHR37549">
    <property type="entry name" value="LIPOPROTEIN LPRI"/>
    <property type="match status" value="1"/>
</dbReference>
<feature type="domain" description="Lysozyme inhibitor LprI-like N-terminal" evidence="3">
    <location>
        <begin position="35"/>
        <end position="90"/>
    </location>
</feature>
<dbReference type="Gene3D" id="1.20.1270.180">
    <property type="match status" value="1"/>
</dbReference>
<evidence type="ECO:0000256" key="2">
    <source>
        <dbReference type="SAM" id="SignalP"/>
    </source>
</evidence>
<feature type="chain" id="PRO_5008916562" description="Lysozyme inhibitor LprI-like N-terminal domain-containing protein" evidence="2">
    <location>
        <begin position="31"/>
        <end position="324"/>
    </location>
</feature>
<dbReference type="InterPro" id="IPR009739">
    <property type="entry name" value="LprI-like_N"/>
</dbReference>
<organism evidence="4 5">
    <name type="scientific">Pseudomonas veronii 1YdBTEX2</name>
    <dbReference type="NCBI Taxonomy" id="1295141"/>
    <lineage>
        <taxon>Bacteria</taxon>
        <taxon>Pseudomonadati</taxon>
        <taxon>Pseudomonadota</taxon>
        <taxon>Gammaproteobacteria</taxon>
        <taxon>Pseudomonadales</taxon>
        <taxon>Pseudomonadaceae</taxon>
        <taxon>Pseudomonas</taxon>
    </lineage>
</organism>